<evidence type="ECO:0000313" key="4">
    <source>
        <dbReference type="Proteomes" id="UP000288805"/>
    </source>
</evidence>
<dbReference type="EMBL" id="QGNW01000072">
    <property type="protein sequence ID" value="RVX02144.1"/>
    <property type="molecule type" value="Genomic_DNA"/>
</dbReference>
<dbReference type="Proteomes" id="UP000288805">
    <property type="component" value="Unassembled WGS sequence"/>
</dbReference>
<protein>
    <submittedName>
        <fullName evidence="3">Uncharacterized protein</fullName>
    </submittedName>
</protein>
<accession>A0A438IZM6</accession>
<gene>
    <name evidence="3" type="ORF">CK203_025430</name>
</gene>
<proteinExistence type="predicted"/>
<dbReference type="AlphaFoldDB" id="A0A438IZM6"/>
<name>A0A438IZM6_VITVI</name>
<evidence type="ECO:0000313" key="3">
    <source>
        <dbReference type="EMBL" id="RVX02144.1"/>
    </source>
</evidence>
<evidence type="ECO:0000256" key="1">
    <source>
        <dbReference type="ARBA" id="ARBA00022729"/>
    </source>
</evidence>
<keyword evidence="1" id="KW-0732">Signal</keyword>
<feature type="region of interest" description="Disordered" evidence="2">
    <location>
        <begin position="1"/>
        <end position="23"/>
    </location>
</feature>
<dbReference type="PANTHER" id="PTHR30222">
    <property type="entry name" value="SPERMIDINE/PUTRESCINE-BINDING PERIPLASMIC PROTEIN"/>
    <property type="match status" value="1"/>
</dbReference>
<organism evidence="3 4">
    <name type="scientific">Vitis vinifera</name>
    <name type="common">Grape</name>
    <dbReference type="NCBI Taxonomy" id="29760"/>
    <lineage>
        <taxon>Eukaryota</taxon>
        <taxon>Viridiplantae</taxon>
        <taxon>Streptophyta</taxon>
        <taxon>Embryophyta</taxon>
        <taxon>Tracheophyta</taxon>
        <taxon>Spermatophyta</taxon>
        <taxon>Magnoliopsida</taxon>
        <taxon>eudicotyledons</taxon>
        <taxon>Gunneridae</taxon>
        <taxon>Pentapetalae</taxon>
        <taxon>rosids</taxon>
        <taxon>Vitales</taxon>
        <taxon>Vitaceae</taxon>
        <taxon>Viteae</taxon>
        <taxon>Vitis</taxon>
    </lineage>
</organism>
<sequence length="305" mass="33834">MASSSSSSFLSHPLHRSQDLKPNPNLPFLQHRSLRFSLNFSCVSGPRYRPPCLPALPTSGVSPPPPEQPSRLPPDLLQIASVSAILFLGFSVRACSATSGRFPAVVAAECRTVQEQRIQDLAPFGTLSGGSKQVLELPGPDFSKLEPSMVLFMDCVTILYDSDGVGKSEDTENLEDKELKEAFKRWKSKPYALTVPLRIVTLRGSLPPSWVKDFMQSQGRRLRLLSNFRGSLQDIFSELCRPLSKGKIEPKSALAADIVTVGDSWLDLAINKGIIEPIQGVEDQDWFRGLSYKWKVRIQKHIAPY</sequence>
<evidence type="ECO:0000256" key="2">
    <source>
        <dbReference type="SAM" id="MobiDB-lite"/>
    </source>
</evidence>
<dbReference type="PANTHER" id="PTHR30222:SF17">
    <property type="entry name" value="SPERMIDINE_PUTRESCINE-BINDING PERIPLASMIC PROTEIN"/>
    <property type="match status" value="1"/>
</dbReference>
<comment type="caution">
    <text evidence="3">The sequence shown here is derived from an EMBL/GenBank/DDBJ whole genome shotgun (WGS) entry which is preliminary data.</text>
</comment>
<reference evidence="3 4" key="1">
    <citation type="journal article" date="2018" name="PLoS Genet.">
        <title>Population sequencing reveals clonal diversity and ancestral inbreeding in the grapevine cultivar Chardonnay.</title>
        <authorList>
            <person name="Roach M.J."/>
            <person name="Johnson D.L."/>
            <person name="Bohlmann J."/>
            <person name="van Vuuren H.J."/>
            <person name="Jones S.J."/>
            <person name="Pretorius I.S."/>
            <person name="Schmidt S.A."/>
            <person name="Borneman A.R."/>
        </authorList>
    </citation>
    <scope>NUCLEOTIDE SEQUENCE [LARGE SCALE GENOMIC DNA]</scope>
    <source>
        <strain evidence="4">cv. Chardonnay</strain>
        <tissue evidence="3">Leaf</tissue>
    </source>
</reference>